<organism evidence="1 2">
    <name type="scientific">Deinococcus roseus</name>
    <dbReference type="NCBI Taxonomy" id="392414"/>
    <lineage>
        <taxon>Bacteria</taxon>
        <taxon>Thermotogati</taxon>
        <taxon>Deinococcota</taxon>
        <taxon>Deinococci</taxon>
        <taxon>Deinococcales</taxon>
        <taxon>Deinococcaceae</taxon>
        <taxon>Deinococcus</taxon>
    </lineage>
</organism>
<sequence length="176" mass="20334">MTLARTLKTELPALPSILLPRRSKLEQTLYSLPDHWLIREDLQVGHLTQVTVLISAHGVFALVPQEPSGVILHNPRTLLVADQNLMPQVQAVQNNTEYFSRQLGVPVYPVMLFQQLLEADELKARALYSSTVREWEIDNVKIVTWDSLKTYLLSHTRKKLSWEDTMRLSQKMRTLY</sequence>
<accession>A0ABQ2CW36</accession>
<evidence type="ECO:0000313" key="1">
    <source>
        <dbReference type="EMBL" id="GGJ19748.1"/>
    </source>
</evidence>
<keyword evidence="2" id="KW-1185">Reference proteome</keyword>
<protein>
    <recommendedName>
        <fullName evidence="3">NERD domain-containing protein</fullName>
    </recommendedName>
</protein>
<dbReference type="RefSeq" id="WP_188998558.1">
    <property type="nucleotide sequence ID" value="NZ_BMOD01000001.1"/>
</dbReference>
<evidence type="ECO:0000313" key="2">
    <source>
        <dbReference type="Proteomes" id="UP000632222"/>
    </source>
</evidence>
<dbReference type="EMBL" id="BMOD01000001">
    <property type="protein sequence ID" value="GGJ19748.1"/>
    <property type="molecule type" value="Genomic_DNA"/>
</dbReference>
<gene>
    <name evidence="1" type="ORF">GCM10008938_02350</name>
</gene>
<evidence type="ECO:0008006" key="3">
    <source>
        <dbReference type="Google" id="ProtNLM"/>
    </source>
</evidence>
<dbReference type="Proteomes" id="UP000632222">
    <property type="component" value="Unassembled WGS sequence"/>
</dbReference>
<proteinExistence type="predicted"/>
<reference evidence="2" key="1">
    <citation type="journal article" date="2019" name="Int. J. Syst. Evol. Microbiol.">
        <title>The Global Catalogue of Microorganisms (GCM) 10K type strain sequencing project: providing services to taxonomists for standard genome sequencing and annotation.</title>
        <authorList>
            <consortium name="The Broad Institute Genomics Platform"/>
            <consortium name="The Broad Institute Genome Sequencing Center for Infectious Disease"/>
            <person name="Wu L."/>
            <person name="Ma J."/>
        </authorList>
    </citation>
    <scope>NUCLEOTIDE SEQUENCE [LARGE SCALE GENOMIC DNA]</scope>
    <source>
        <strain evidence="2">JCM 14370</strain>
    </source>
</reference>
<name>A0ABQ2CW36_9DEIO</name>
<comment type="caution">
    <text evidence="1">The sequence shown here is derived from an EMBL/GenBank/DDBJ whole genome shotgun (WGS) entry which is preliminary data.</text>
</comment>